<accession>A0A0D5XVK1</accession>
<reference evidence="1 2" key="1">
    <citation type="journal article" date="2015" name="Mol. Plant Microbe Interact.">
        <title>Comparative Genomic Analysis of Pseudomonas chlororaphis PCL1606 Reveals New Insight into Antifungal Compounds Involved in Biocontrol.</title>
        <authorList>
            <person name="Calderon C.E."/>
            <person name="Ramos C."/>
            <person name="de Vicente A."/>
            <person name="Cazorla F.M."/>
        </authorList>
    </citation>
    <scope>NUCLEOTIDE SEQUENCE [LARGE SCALE GENOMIC DNA]</scope>
    <source>
        <strain evidence="1 2">PCL1606</strain>
    </source>
</reference>
<dbReference type="Proteomes" id="UP000032748">
    <property type="component" value="Chromosome"/>
</dbReference>
<dbReference type="EMBL" id="CP011110">
    <property type="protein sequence ID" value="AKA22709.1"/>
    <property type="molecule type" value="Genomic_DNA"/>
</dbReference>
<dbReference type="KEGG" id="pcz:PCL1606_12530"/>
<proteinExistence type="predicted"/>
<evidence type="ECO:0000313" key="2">
    <source>
        <dbReference type="Proteomes" id="UP000032748"/>
    </source>
</evidence>
<dbReference type="AlphaFoldDB" id="A0A0D5XVK1"/>
<name>A0A0D5XVK1_9PSED</name>
<evidence type="ECO:0000313" key="1">
    <source>
        <dbReference type="EMBL" id="AKA22709.1"/>
    </source>
</evidence>
<sequence length="60" mass="6991">MGCFAKFLGIVLHRKYLVREWMRINNASEILYVHTVISSWASRFFGSRMNLHLCKIGAFA</sequence>
<protein>
    <submittedName>
        <fullName evidence="1">Uncharacterized protein</fullName>
    </submittedName>
</protein>
<organism evidence="1 2">
    <name type="scientific">Pseudomonas chlororaphis</name>
    <dbReference type="NCBI Taxonomy" id="587753"/>
    <lineage>
        <taxon>Bacteria</taxon>
        <taxon>Pseudomonadati</taxon>
        <taxon>Pseudomonadota</taxon>
        <taxon>Gammaproteobacteria</taxon>
        <taxon>Pseudomonadales</taxon>
        <taxon>Pseudomonadaceae</taxon>
        <taxon>Pseudomonas</taxon>
    </lineage>
</organism>
<gene>
    <name evidence="1" type="ORF">PCL1606_12530</name>
</gene>